<feature type="transmembrane region" description="Helical" evidence="5">
    <location>
        <begin position="83"/>
        <end position="107"/>
    </location>
</feature>
<feature type="transmembrane region" description="Helical" evidence="5">
    <location>
        <begin position="391"/>
        <end position="407"/>
    </location>
</feature>
<feature type="transmembrane region" description="Helical" evidence="5">
    <location>
        <begin position="46"/>
        <end position="63"/>
    </location>
</feature>
<evidence type="ECO:0000256" key="5">
    <source>
        <dbReference type="SAM" id="Phobius"/>
    </source>
</evidence>
<dbReference type="Proteomes" id="UP000025171">
    <property type="component" value="Unassembled WGS sequence"/>
</dbReference>
<keyword evidence="3 5" id="KW-1133">Transmembrane helix</keyword>
<evidence type="ECO:0000313" key="8">
    <source>
        <dbReference type="Proteomes" id="UP000025171"/>
    </source>
</evidence>
<evidence type="ECO:0000256" key="3">
    <source>
        <dbReference type="ARBA" id="ARBA00022989"/>
    </source>
</evidence>
<dbReference type="AlphaFoldDB" id="A0A059FM39"/>
<feature type="transmembrane region" description="Helical" evidence="5">
    <location>
        <begin position="6"/>
        <end position="39"/>
    </location>
</feature>
<feature type="transmembrane region" description="Helical" evidence="5">
    <location>
        <begin position="119"/>
        <end position="141"/>
    </location>
</feature>
<dbReference type="PATRIC" id="fig|1280950.3.peg.2132"/>
<reference evidence="7 8" key="1">
    <citation type="journal article" date="2014" name="Antonie Van Leeuwenhoek">
        <title>Hyphomonas beringensis sp. nov. and Hyphomonas chukchiensis sp. nov., isolated from surface seawater of the Bering Sea and Chukchi Sea.</title>
        <authorList>
            <person name="Li C."/>
            <person name="Lai Q."/>
            <person name="Li G."/>
            <person name="Dong C."/>
            <person name="Wang J."/>
            <person name="Liao Y."/>
            <person name="Shao Z."/>
        </authorList>
    </citation>
    <scope>NUCLEOTIDE SEQUENCE [LARGE SCALE GENOMIC DNA]</scope>
    <source>
        <strain evidence="7 8">MHS-2</strain>
    </source>
</reference>
<feature type="transmembrane region" description="Helical" evidence="5">
    <location>
        <begin position="333"/>
        <end position="354"/>
    </location>
</feature>
<organism evidence="7 8">
    <name type="scientific">Hyphomonas johnsonii MHS-2</name>
    <dbReference type="NCBI Taxonomy" id="1280950"/>
    <lineage>
        <taxon>Bacteria</taxon>
        <taxon>Pseudomonadati</taxon>
        <taxon>Pseudomonadota</taxon>
        <taxon>Alphaproteobacteria</taxon>
        <taxon>Hyphomonadales</taxon>
        <taxon>Hyphomonadaceae</taxon>
        <taxon>Hyphomonas</taxon>
    </lineage>
</organism>
<dbReference type="OrthoDB" id="8050531at2"/>
<keyword evidence="4 5" id="KW-0472">Membrane</keyword>
<dbReference type="GO" id="GO:0016020">
    <property type="term" value="C:membrane"/>
    <property type="evidence" value="ECO:0007669"/>
    <property type="project" value="UniProtKB-SubCell"/>
</dbReference>
<feature type="transmembrane region" description="Helical" evidence="5">
    <location>
        <begin position="234"/>
        <end position="257"/>
    </location>
</feature>
<gene>
    <name evidence="7" type="ORF">HJO_10657</name>
</gene>
<feature type="transmembrane region" description="Helical" evidence="5">
    <location>
        <begin position="185"/>
        <end position="203"/>
    </location>
</feature>
<feature type="transmembrane region" description="Helical" evidence="5">
    <location>
        <begin position="209"/>
        <end position="227"/>
    </location>
</feature>
<protein>
    <submittedName>
        <fullName evidence="7">Putative O-antigen polymerase</fullName>
    </submittedName>
</protein>
<evidence type="ECO:0000256" key="4">
    <source>
        <dbReference type="ARBA" id="ARBA00023136"/>
    </source>
</evidence>
<comment type="caution">
    <text evidence="7">The sequence shown here is derived from an EMBL/GenBank/DDBJ whole genome shotgun (WGS) entry which is preliminary data.</text>
</comment>
<comment type="subcellular location">
    <subcellularLocation>
        <location evidence="1">Membrane</location>
        <topology evidence="1">Multi-pass membrane protein</topology>
    </subcellularLocation>
</comment>
<feature type="transmembrane region" description="Helical" evidence="5">
    <location>
        <begin position="366"/>
        <end position="385"/>
    </location>
</feature>
<dbReference type="PANTHER" id="PTHR37422">
    <property type="entry name" value="TEICHURONIC ACID BIOSYNTHESIS PROTEIN TUAE"/>
    <property type="match status" value="1"/>
</dbReference>
<evidence type="ECO:0000256" key="1">
    <source>
        <dbReference type="ARBA" id="ARBA00004141"/>
    </source>
</evidence>
<dbReference type="Pfam" id="PF04932">
    <property type="entry name" value="Wzy_C"/>
    <property type="match status" value="1"/>
</dbReference>
<dbReference type="PANTHER" id="PTHR37422:SF13">
    <property type="entry name" value="LIPOPOLYSACCHARIDE BIOSYNTHESIS PROTEIN PA4999-RELATED"/>
    <property type="match status" value="1"/>
</dbReference>
<keyword evidence="2 5" id="KW-0812">Transmembrane</keyword>
<evidence type="ECO:0000313" key="7">
    <source>
        <dbReference type="EMBL" id="KCZ91571.1"/>
    </source>
</evidence>
<dbReference type="RefSeq" id="WP_035616838.1">
    <property type="nucleotide sequence ID" value="NZ_ARYK01000005.1"/>
</dbReference>
<evidence type="ECO:0000259" key="6">
    <source>
        <dbReference type="Pfam" id="PF04932"/>
    </source>
</evidence>
<proteinExistence type="predicted"/>
<dbReference type="STRING" id="1280950.HJO_10657"/>
<evidence type="ECO:0000256" key="2">
    <source>
        <dbReference type="ARBA" id="ARBA00022692"/>
    </source>
</evidence>
<keyword evidence="8" id="KW-1185">Reference proteome</keyword>
<dbReference type="InterPro" id="IPR051533">
    <property type="entry name" value="WaaL-like"/>
</dbReference>
<sequence length="414" mass="43513">MTFAPVLAVVFVLWPVMGLLGAQGYGPLLALAGLAALAVARPKMPPANYALMAFAFVAWAALTETWSPASAGLVTGNLLEGNFAIPAASLRVALTALFGAVTVAAALRISQGSAQRASRVMLGAFAVQGLVVAISAYLGGLVLPLIYGDGEMAQSSGVQNIARNANAFVLVLPILAAYLGVRPGLAWKGVAGGLILVSLVVFARIDTQAAMIAIFMMLGAFALVWASPRNGYRWLVSAFAAYIAAAPLLIGAGLNLLRQSGVVLPASFQSRAWSWEIVIGKVADAPLTGQGMMASKTWRETYSDHPDWLARLPDYWASYPVVPGHPHNMPLQVWAETGLVGAVLAGLTLVLVAFHLPRPDTLRPDVRYAIAGLVGVVASLVSVAYNCWNDAFWASVILAVCGIILLSRRDRASL</sequence>
<dbReference type="eggNOG" id="COG3307">
    <property type="taxonomic scope" value="Bacteria"/>
</dbReference>
<name>A0A059FM39_9PROT</name>
<dbReference type="InterPro" id="IPR007016">
    <property type="entry name" value="O-antigen_ligase-rel_domated"/>
</dbReference>
<dbReference type="EMBL" id="ARYK01000005">
    <property type="protein sequence ID" value="KCZ91571.1"/>
    <property type="molecule type" value="Genomic_DNA"/>
</dbReference>
<feature type="transmembrane region" description="Helical" evidence="5">
    <location>
        <begin position="161"/>
        <end position="178"/>
    </location>
</feature>
<accession>A0A059FM39</accession>
<feature type="domain" description="O-antigen ligase-related" evidence="6">
    <location>
        <begin position="195"/>
        <end position="344"/>
    </location>
</feature>